<name>A0AA86NW31_9EUKA</name>
<protein>
    <submittedName>
        <fullName evidence="2">Hypothetical_protein</fullName>
    </submittedName>
</protein>
<reference evidence="2 3" key="2">
    <citation type="submission" date="2024-07" db="EMBL/GenBank/DDBJ databases">
        <authorList>
            <person name="Akdeniz Z."/>
        </authorList>
    </citation>
    <scope>NUCLEOTIDE SEQUENCE [LARGE SCALE GENOMIC DNA]</scope>
</reference>
<dbReference type="EMBL" id="CATOUU010000384">
    <property type="protein sequence ID" value="CAI9927667.1"/>
    <property type="molecule type" value="Genomic_DNA"/>
</dbReference>
<keyword evidence="3" id="KW-1185">Reference proteome</keyword>
<dbReference type="Proteomes" id="UP001642409">
    <property type="component" value="Unassembled WGS sequence"/>
</dbReference>
<dbReference type="EMBL" id="CAXDID020000180">
    <property type="protein sequence ID" value="CAL6049521.1"/>
    <property type="molecule type" value="Genomic_DNA"/>
</dbReference>
<evidence type="ECO:0000313" key="2">
    <source>
        <dbReference type="EMBL" id="CAL6049521.1"/>
    </source>
</evidence>
<gene>
    <name evidence="1" type="ORF">HINF_LOCUS15312</name>
    <name evidence="2" type="ORF">HINF_LOCUS43375</name>
</gene>
<organism evidence="1">
    <name type="scientific">Hexamita inflata</name>
    <dbReference type="NCBI Taxonomy" id="28002"/>
    <lineage>
        <taxon>Eukaryota</taxon>
        <taxon>Metamonada</taxon>
        <taxon>Diplomonadida</taxon>
        <taxon>Hexamitidae</taxon>
        <taxon>Hexamitinae</taxon>
        <taxon>Hexamita</taxon>
    </lineage>
</organism>
<evidence type="ECO:0000313" key="1">
    <source>
        <dbReference type="EMBL" id="CAI9927667.1"/>
    </source>
</evidence>
<sequence>MGADLTCTGLSFPFEEYNPGHNLQSYGQFIRENKLFKPDLSKPLQYGYDGQFHSTYDYYGITQFGIDSLIQQVESQRKIKKDFHVVGFFYKQEIKHFIFVDIRDKFCYIAIENCNDLMMNSKAKANSIIEQHNLLLRQHKGQQRLIVDYQYGKQQKHYVSVLQ</sequence>
<reference evidence="1" key="1">
    <citation type="submission" date="2023-06" db="EMBL/GenBank/DDBJ databases">
        <authorList>
            <person name="Kurt Z."/>
        </authorList>
    </citation>
    <scope>NUCLEOTIDE SEQUENCE</scope>
</reference>
<proteinExistence type="predicted"/>
<dbReference type="AlphaFoldDB" id="A0AA86NW31"/>
<accession>A0AA86NW31</accession>
<comment type="caution">
    <text evidence="1">The sequence shown here is derived from an EMBL/GenBank/DDBJ whole genome shotgun (WGS) entry which is preliminary data.</text>
</comment>
<evidence type="ECO:0000313" key="3">
    <source>
        <dbReference type="Proteomes" id="UP001642409"/>
    </source>
</evidence>